<dbReference type="EMBL" id="CAXIEN010000064">
    <property type="protein sequence ID" value="CAL1272865.1"/>
    <property type="molecule type" value="Genomic_DNA"/>
</dbReference>
<feature type="domain" description="ERV/ALR sulfhydryl oxidase" evidence="10">
    <location>
        <begin position="65"/>
        <end position="165"/>
    </location>
</feature>
<dbReference type="GO" id="GO:0016971">
    <property type="term" value="F:flavin-dependent sulfhydryl oxidase activity"/>
    <property type="evidence" value="ECO:0007669"/>
    <property type="project" value="InterPro"/>
</dbReference>
<dbReference type="PANTHER" id="PTHR12645">
    <property type="entry name" value="ALR/ERV"/>
    <property type="match status" value="1"/>
</dbReference>
<dbReference type="GO" id="GO:0005758">
    <property type="term" value="C:mitochondrial intermembrane space"/>
    <property type="evidence" value="ECO:0007669"/>
    <property type="project" value="UniProtKB-SubCell"/>
</dbReference>
<evidence type="ECO:0000259" key="10">
    <source>
        <dbReference type="PROSITE" id="PS51324"/>
    </source>
</evidence>
<dbReference type="InterPro" id="IPR017905">
    <property type="entry name" value="ERV/ALR_sulphydryl_oxidase"/>
</dbReference>
<keyword evidence="7" id="KW-1015">Disulfide bond</keyword>
<protein>
    <recommendedName>
        <fullName evidence="9">Sulfhydryl oxidase</fullName>
        <ecNumber evidence="9">1.8.3.2</ecNumber>
    </recommendedName>
</protein>
<keyword evidence="12" id="KW-1185">Reference proteome</keyword>
<dbReference type="GO" id="GO:0050660">
    <property type="term" value="F:flavin adenine dinucleotide binding"/>
    <property type="evidence" value="ECO:0007669"/>
    <property type="project" value="TreeGrafter"/>
</dbReference>
<sequence>MCPAGKDFRYNLDAYCTLRPHSPYSKTISRYSALEKRSMAMTFNIGAQQDVSFILLVSSEQSKECPLDREGLGRATWSFLHTMAAYFPEKPSFDQQKDMKNFIGLFSKFYPCKECAEDFREDISKNPPSTSSRNELCQWLCKMHNNVNKKLGKPLFDCTSVDERWLHGWKDGSCD</sequence>
<evidence type="ECO:0000256" key="9">
    <source>
        <dbReference type="RuleBase" id="RU371123"/>
    </source>
</evidence>
<keyword evidence="4 9" id="KW-0274">FAD</keyword>
<evidence type="ECO:0000256" key="1">
    <source>
        <dbReference type="ARBA" id="ARBA00001974"/>
    </source>
</evidence>
<accession>A0AAV1ZM81</accession>
<name>A0AAV1ZM81_9ARAC</name>
<evidence type="ECO:0000256" key="3">
    <source>
        <dbReference type="ARBA" id="ARBA00022630"/>
    </source>
</evidence>
<dbReference type="Pfam" id="PF04777">
    <property type="entry name" value="Evr1_Alr"/>
    <property type="match status" value="1"/>
</dbReference>
<dbReference type="FunFam" id="1.20.120.310:FF:000003">
    <property type="entry name" value="Sulfhydryl oxidase"/>
    <property type="match status" value="1"/>
</dbReference>
<keyword evidence="6" id="KW-0496">Mitochondrion</keyword>
<evidence type="ECO:0000313" key="11">
    <source>
        <dbReference type="EMBL" id="CAL1272865.1"/>
    </source>
</evidence>
<dbReference type="PROSITE" id="PS51324">
    <property type="entry name" value="ERV_ALR"/>
    <property type="match status" value="1"/>
</dbReference>
<keyword evidence="3 9" id="KW-0285">Flavoprotein</keyword>
<dbReference type="Gene3D" id="1.20.120.310">
    <property type="entry name" value="ERV/ALR sulfhydryl oxidase domain"/>
    <property type="match status" value="1"/>
</dbReference>
<dbReference type="SUPFAM" id="SSF69000">
    <property type="entry name" value="FAD-dependent thiol oxidase"/>
    <property type="match status" value="1"/>
</dbReference>
<comment type="subcellular location">
    <subcellularLocation>
        <location evidence="2">Mitochondrion intermembrane space</location>
    </subcellularLocation>
</comment>
<keyword evidence="5 9" id="KW-0560">Oxidoreductase</keyword>
<evidence type="ECO:0000256" key="8">
    <source>
        <dbReference type="ARBA" id="ARBA00048864"/>
    </source>
</evidence>
<dbReference type="PANTHER" id="PTHR12645:SF0">
    <property type="entry name" value="FAD-LINKED SULFHYDRYL OXIDASE ALR"/>
    <property type="match status" value="1"/>
</dbReference>
<reference evidence="11 12" key="1">
    <citation type="submission" date="2024-04" db="EMBL/GenBank/DDBJ databases">
        <authorList>
            <person name="Rising A."/>
            <person name="Reimegard J."/>
            <person name="Sonavane S."/>
            <person name="Akerstrom W."/>
            <person name="Nylinder S."/>
            <person name="Hedman E."/>
            <person name="Kallberg Y."/>
        </authorList>
    </citation>
    <scope>NUCLEOTIDE SEQUENCE [LARGE SCALE GENOMIC DNA]</scope>
</reference>
<evidence type="ECO:0000313" key="12">
    <source>
        <dbReference type="Proteomes" id="UP001497382"/>
    </source>
</evidence>
<dbReference type="Proteomes" id="UP001497382">
    <property type="component" value="Unassembled WGS sequence"/>
</dbReference>
<evidence type="ECO:0000256" key="2">
    <source>
        <dbReference type="ARBA" id="ARBA00004569"/>
    </source>
</evidence>
<evidence type="ECO:0000256" key="6">
    <source>
        <dbReference type="ARBA" id="ARBA00023128"/>
    </source>
</evidence>
<proteinExistence type="predicted"/>
<dbReference type="InterPro" id="IPR039799">
    <property type="entry name" value="ALR/ERV"/>
</dbReference>
<organism evidence="11 12">
    <name type="scientific">Larinioides sclopetarius</name>
    <dbReference type="NCBI Taxonomy" id="280406"/>
    <lineage>
        <taxon>Eukaryota</taxon>
        <taxon>Metazoa</taxon>
        <taxon>Ecdysozoa</taxon>
        <taxon>Arthropoda</taxon>
        <taxon>Chelicerata</taxon>
        <taxon>Arachnida</taxon>
        <taxon>Araneae</taxon>
        <taxon>Araneomorphae</taxon>
        <taxon>Entelegynae</taxon>
        <taxon>Araneoidea</taxon>
        <taxon>Araneidae</taxon>
        <taxon>Larinioides</taxon>
    </lineage>
</organism>
<dbReference type="AlphaFoldDB" id="A0AAV1ZM81"/>
<comment type="catalytic activity">
    <reaction evidence="8 9">
        <text>2 R'C(R)SH + O2 = R'C(R)S-S(R)CR' + H2O2</text>
        <dbReference type="Rhea" id="RHEA:17357"/>
        <dbReference type="ChEBI" id="CHEBI:15379"/>
        <dbReference type="ChEBI" id="CHEBI:16240"/>
        <dbReference type="ChEBI" id="CHEBI:16520"/>
        <dbReference type="ChEBI" id="CHEBI:17412"/>
        <dbReference type="EC" id="1.8.3.2"/>
    </reaction>
</comment>
<gene>
    <name evidence="11" type="ORF">LARSCL_LOCUS6624</name>
</gene>
<evidence type="ECO:0000256" key="5">
    <source>
        <dbReference type="ARBA" id="ARBA00023002"/>
    </source>
</evidence>
<dbReference type="InterPro" id="IPR036774">
    <property type="entry name" value="ERV/ALR_sulphydryl_oxid_sf"/>
</dbReference>
<comment type="caution">
    <text evidence="11">The sequence shown here is derived from an EMBL/GenBank/DDBJ whole genome shotgun (WGS) entry which is preliminary data.</text>
</comment>
<evidence type="ECO:0000256" key="7">
    <source>
        <dbReference type="ARBA" id="ARBA00023157"/>
    </source>
</evidence>
<comment type="cofactor">
    <cofactor evidence="1 9">
        <name>FAD</name>
        <dbReference type="ChEBI" id="CHEBI:57692"/>
    </cofactor>
</comment>
<dbReference type="EC" id="1.8.3.2" evidence="9"/>
<evidence type="ECO:0000256" key="4">
    <source>
        <dbReference type="ARBA" id="ARBA00022827"/>
    </source>
</evidence>